<reference evidence="1" key="2">
    <citation type="submission" date="2020-08" db="EMBL/GenBank/DDBJ databases">
        <title>Plant Genome Project.</title>
        <authorList>
            <person name="Zhang R.-G."/>
        </authorList>
    </citation>
    <scope>NUCLEOTIDE SEQUENCE</scope>
    <source>
        <strain evidence="1">Huo1</strain>
        <tissue evidence="1">Leaf</tissue>
    </source>
</reference>
<reference evidence="1" key="1">
    <citation type="submission" date="2018-01" db="EMBL/GenBank/DDBJ databases">
        <authorList>
            <person name="Mao J.F."/>
        </authorList>
    </citation>
    <scope>NUCLEOTIDE SEQUENCE</scope>
    <source>
        <strain evidence="1">Huo1</strain>
        <tissue evidence="1">Leaf</tissue>
    </source>
</reference>
<name>A0A8X8ZKP4_SALSN</name>
<dbReference type="EMBL" id="PNBA02000011">
    <property type="protein sequence ID" value="KAG6408103.1"/>
    <property type="molecule type" value="Genomic_DNA"/>
</dbReference>
<organism evidence="1">
    <name type="scientific">Salvia splendens</name>
    <name type="common">Scarlet sage</name>
    <dbReference type="NCBI Taxonomy" id="180675"/>
    <lineage>
        <taxon>Eukaryota</taxon>
        <taxon>Viridiplantae</taxon>
        <taxon>Streptophyta</taxon>
        <taxon>Embryophyta</taxon>
        <taxon>Tracheophyta</taxon>
        <taxon>Spermatophyta</taxon>
        <taxon>Magnoliopsida</taxon>
        <taxon>eudicotyledons</taxon>
        <taxon>Gunneridae</taxon>
        <taxon>Pentapetalae</taxon>
        <taxon>asterids</taxon>
        <taxon>lamiids</taxon>
        <taxon>Lamiales</taxon>
        <taxon>Lamiaceae</taxon>
        <taxon>Nepetoideae</taxon>
        <taxon>Mentheae</taxon>
        <taxon>Salviinae</taxon>
        <taxon>Salvia</taxon>
        <taxon>Salvia subgen. Calosphace</taxon>
        <taxon>core Calosphace</taxon>
    </lineage>
</organism>
<evidence type="ECO:0000313" key="1">
    <source>
        <dbReference type="EMBL" id="KAG6408103.1"/>
    </source>
</evidence>
<proteinExistence type="predicted"/>
<dbReference type="AlphaFoldDB" id="A0A8X8ZKP4"/>
<accession>A0A8X8ZKP4</accession>
<dbReference type="Proteomes" id="UP000298416">
    <property type="component" value="Unassembled WGS sequence"/>
</dbReference>
<evidence type="ECO:0000313" key="2">
    <source>
        <dbReference type="Proteomes" id="UP000298416"/>
    </source>
</evidence>
<protein>
    <submittedName>
        <fullName evidence="1">Uncharacterized protein</fullName>
    </submittedName>
</protein>
<sequence>MIPVDMFRQAPRQKAAAKPIMATTNLGMEAKMHLQELNLTMDPGRNPSCLFKTLTFSYNKDDRERIIVRRFKLEELRIEEIQDLEVSALF</sequence>
<comment type="caution">
    <text evidence="1">The sequence shown here is derived from an EMBL/GenBank/DDBJ whole genome shotgun (WGS) entry which is preliminary data.</text>
</comment>
<gene>
    <name evidence="1" type="ORF">SASPL_131106</name>
</gene>
<keyword evidence="2" id="KW-1185">Reference proteome</keyword>